<feature type="transmembrane region" description="Helical" evidence="2">
    <location>
        <begin position="638"/>
        <end position="661"/>
    </location>
</feature>
<evidence type="ECO:0000313" key="3">
    <source>
        <dbReference type="EMBL" id="KAF1926815.1"/>
    </source>
</evidence>
<dbReference type="GeneID" id="54344393"/>
<evidence type="ECO:0000313" key="4">
    <source>
        <dbReference type="Proteomes" id="UP000800082"/>
    </source>
</evidence>
<keyword evidence="4" id="KW-1185">Reference proteome</keyword>
<feature type="compositionally biased region" description="Low complexity" evidence="1">
    <location>
        <begin position="384"/>
        <end position="398"/>
    </location>
</feature>
<accession>A0A6A5REX0</accession>
<evidence type="ECO:0000256" key="2">
    <source>
        <dbReference type="SAM" id="Phobius"/>
    </source>
</evidence>
<dbReference type="EMBL" id="ML978975">
    <property type="protein sequence ID" value="KAF1926815.1"/>
    <property type="molecule type" value="Genomic_DNA"/>
</dbReference>
<keyword evidence="2" id="KW-0472">Membrane</keyword>
<feature type="compositionally biased region" description="Polar residues" evidence="1">
    <location>
        <begin position="240"/>
        <end position="251"/>
    </location>
</feature>
<feature type="compositionally biased region" description="Low complexity" evidence="1">
    <location>
        <begin position="163"/>
        <end position="174"/>
    </location>
</feature>
<feature type="region of interest" description="Disordered" evidence="1">
    <location>
        <begin position="1"/>
        <end position="103"/>
    </location>
</feature>
<feature type="compositionally biased region" description="Polar residues" evidence="1">
    <location>
        <begin position="484"/>
        <end position="501"/>
    </location>
</feature>
<evidence type="ECO:0000256" key="1">
    <source>
        <dbReference type="SAM" id="MobiDB-lite"/>
    </source>
</evidence>
<protein>
    <recommendedName>
        <fullName evidence="5">Serine-rich protein</fullName>
    </recommendedName>
</protein>
<keyword evidence="2" id="KW-1133">Transmembrane helix</keyword>
<feature type="compositionally biased region" description="Low complexity" evidence="1">
    <location>
        <begin position="203"/>
        <end position="212"/>
    </location>
</feature>
<gene>
    <name evidence="3" type="ORF">M421DRAFT_102222</name>
</gene>
<feature type="compositionally biased region" description="Basic residues" evidence="1">
    <location>
        <begin position="558"/>
        <end position="568"/>
    </location>
</feature>
<feature type="compositionally biased region" description="Polar residues" evidence="1">
    <location>
        <begin position="218"/>
        <end position="231"/>
    </location>
</feature>
<feature type="region of interest" description="Disordered" evidence="1">
    <location>
        <begin position="532"/>
        <end position="574"/>
    </location>
</feature>
<dbReference type="AlphaFoldDB" id="A0A6A5REX0"/>
<feature type="compositionally biased region" description="Polar residues" evidence="1">
    <location>
        <begin position="151"/>
        <end position="162"/>
    </location>
</feature>
<sequence>MSSNPDSRHRANASQNTTTSPFAQAPTFTPPSQPRPAPSFRRPLSEASDQSNRHSGPTIRIVDDPGNNIYDKFPVPSEPSQILPPPRNAPGYAFETPGSRVSSGSRVANALAKFEAIGASNTLAPQPPSHRPKNTFRHSVSTNTSEDDTLVGTSNSRYSLGFSQGSTPPSSPGQAELKDFETDLDVLEEETTPLARRSTIRAVPPSSSGGESVESRTRALSPQESVASLASTERAPSPTDPSNAGRNSTGVSRPLPQECPPFAGSEDGRQQALDSDLPHRQLVLKPSTESFAYSDISSTSIEPKQPTFAPSPTIHESSTATWASGVKVNYPVVRAPTTISQRAETQSSSIASRMIVDHGLAHNWSSQLSTIASVSERDSRSLARGSRSFSPRSLSSDSYAERSSTNVPRRRGQTIGSYNSSSDNYSSTPSESAVPLPLFSPQLQSSGEYNEKSFGDEVLDTVSPLPPSNTIRMKNSGYLRRQGSDTSLNSSRPGSSQSDLSTLNRSIIPAWARAYYQRGERISMIPAASESSGSIRLGTSHSGRTHTPSESNFPAHIYRPRNRPRHRGSHTDTMSLSSEQLIDENGYANGAYMHPVSGWSTPHLRTDRRGHPRYSFWKAPSMDKDFGKHPFSRQNRQILLFTLGFILFPAWWIASCLPLPFDPTLTQNGSQNDFEQQYAQQIGPVDNKAYQKANWWRNLNRVMSGVGTLLVGVIVALGILASRM</sequence>
<feature type="region of interest" description="Disordered" evidence="1">
    <location>
        <begin position="119"/>
        <end position="272"/>
    </location>
</feature>
<organism evidence="3 4">
    <name type="scientific">Didymella exigua CBS 183.55</name>
    <dbReference type="NCBI Taxonomy" id="1150837"/>
    <lineage>
        <taxon>Eukaryota</taxon>
        <taxon>Fungi</taxon>
        <taxon>Dikarya</taxon>
        <taxon>Ascomycota</taxon>
        <taxon>Pezizomycotina</taxon>
        <taxon>Dothideomycetes</taxon>
        <taxon>Pleosporomycetidae</taxon>
        <taxon>Pleosporales</taxon>
        <taxon>Pleosporineae</taxon>
        <taxon>Didymellaceae</taxon>
        <taxon>Didymella</taxon>
    </lineage>
</organism>
<feature type="region of interest" description="Disordered" evidence="1">
    <location>
        <begin position="375"/>
        <end position="501"/>
    </location>
</feature>
<name>A0A6A5REX0_9PLEO</name>
<feature type="compositionally biased region" description="Polar residues" evidence="1">
    <location>
        <begin position="532"/>
        <end position="552"/>
    </location>
</feature>
<feature type="compositionally biased region" description="Low complexity" evidence="1">
    <location>
        <begin position="417"/>
        <end position="432"/>
    </location>
</feature>
<dbReference type="RefSeq" id="XP_033447067.1">
    <property type="nucleotide sequence ID" value="XM_033586747.1"/>
</dbReference>
<keyword evidence="2" id="KW-0812">Transmembrane</keyword>
<reference evidence="3" key="1">
    <citation type="journal article" date="2020" name="Stud. Mycol.">
        <title>101 Dothideomycetes genomes: a test case for predicting lifestyles and emergence of pathogens.</title>
        <authorList>
            <person name="Haridas S."/>
            <person name="Albert R."/>
            <person name="Binder M."/>
            <person name="Bloem J."/>
            <person name="Labutti K."/>
            <person name="Salamov A."/>
            <person name="Andreopoulos B."/>
            <person name="Baker S."/>
            <person name="Barry K."/>
            <person name="Bills G."/>
            <person name="Bluhm B."/>
            <person name="Cannon C."/>
            <person name="Castanera R."/>
            <person name="Culley D."/>
            <person name="Daum C."/>
            <person name="Ezra D."/>
            <person name="Gonzalez J."/>
            <person name="Henrissat B."/>
            <person name="Kuo A."/>
            <person name="Liang C."/>
            <person name="Lipzen A."/>
            <person name="Lutzoni F."/>
            <person name="Magnuson J."/>
            <person name="Mondo S."/>
            <person name="Nolan M."/>
            <person name="Ohm R."/>
            <person name="Pangilinan J."/>
            <person name="Park H.-J."/>
            <person name="Ramirez L."/>
            <person name="Alfaro M."/>
            <person name="Sun H."/>
            <person name="Tritt A."/>
            <person name="Yoshinaga Y."/>
            <person name="Zwiers L.-H."/>
            <person name="Turgeon B."/>
            <person name="Goodwin S."/>
            <person name="Spatafora J."/>
            <person name="Crous P."/>
            <person name="Grigoriev I."/>
        </authorList>
    </citation>
    <scope>NUCLEOTIDE SEQUENCE</scope>
    <source>
        <strain evidence="3">CBS 183.55</strain>
    </source>
</reference>
<dbReference type="Proteomes" id="UP000800082">
    <property type="component" value="Unassembled WGS sequence"/>
</dbReference>
<feature type="compositionally biased region" description="Polar residues" evidence="1">
    <location>
        <begin position="12"/>
        <end position="22"/>
    </location>
</feature>
<dbReference type="OrthoDB" id="4153178at2759"/>
<evidence type="ECO:0008006" key="5">
    <source>
        <dbReference type="Google" id="ProtNLM"/>
    </source>
</evidence>
<proteinExistence type="predicted"/>
<feature type="compositionally biased region" description="Acidic residues" evidence="1">
    <location>
        <begin position="182"/>
        <end position="191"/>
    </location>
</feature>
<feature type="transmembrane region" description="Helical" evidence="2">
    <location>
        <begin position="702"/>
        <end position="721"/>
    </location>
</feature>
<feature type="compositionally biased region" description="Pro residues" evidence="1">
    <location>
        <begin position="28"/>
        <end position="37"/>
    </location>
</feature>